<dbReference type="Proteomes" id="UP000075615">
    <property type="component" value="Unassembled WGS sequence"/>
</dbReference>
<evidence type="ECO:0000313" key="1">
    <source>
        <dbReference type="EMBL" id="KYG78955.1"/>
    </source>
</evidence>
<dbReference type="OrthoDB" id="9757947at2"/>
<dbReference type="SUPFAM" id="SSF50998">
    <property type="entry name" value="Quinoprotein alcohol dehydrogenase-like"/>
    <property type="match status" value="1"/>
</dbReference>
<dbReference type="CDD" id="cd15482">
    <property type="entry name" value="Sialidase_non-viral"/>
    <property type="match status" value="1"/>
</dbReference>
<sequence length="1433" mass="154890">MKPFWKAGFLTVILSLLAYFIFKGDDQWFTKEYNRSIVFEAIPDSLETQESEAEFENPIKRLQFEYEMLANPTTGKIPSGIREKELRFAEAQKSISDLNIRMQASGISKTQASSFISRGPYNIGGRTRALAIDISNENVILAGGISGGVWRSKDAGQTWTRTSSVMQLPAVSALVQDQRTGNTGTWFYSAGELFGNSASANGAFYLGDGIFKSTDGGLSWTVISTTTQNDNTNLGDFGLVGEIIIDNSNADVREMYAARLGNIVRTTDDFATYMTVLGANNTGFSYSDVAISSSGVLIAAIANNVNNGQNAQEGIYKSDDGLTWVNINPSSGLPSSYERIEVAFDPQNEDIFYAVGSSFLLKHTISTGEWVTLTGNLGISTDSGQGHNTQGGYNLVMKVHPSSSDTIFIGGTNLLRSSSAFTTSSDRVNIGGYREDNNSENFPKYDNHHPDIHALVFYPSDPNKMLSGSDGGVHVTLDNAVAGTSSPVVWQSLNRGYLTTQIYAIDYYRFNRGEELLIAGMQDNGTWGANENLSNTDWVEIFGGDGSFNAITYNSLYVSAQEGQLRRFEVNAESNTYEYKGDISPSKDDADFLFVNPFIYDPVNQDRMYVGAKGKIFFTNNIRENPSSGDWLEISMGTARANDFVSALTASIEPEGVLYFGTRNGRIFKVADVSGGLTPVEVTGSNMPGGTITSLTVDPADANRVFVTYGNYGIVSVWMSEDGGQTWASISGNLEENTNGSGSGPSVRYIEMLPNGSSPIYFVGTSLGLYKTSVLDGDNTVWTQEASGIIGNSIVSMIKVRPVEGQVVAATHGNGVFQASYDVAFAPNINYSIDYATQEATLRGPVSFTTGAGFSYQWIKDDKDISGATSSELLVSEPGVYKLRVMDQLGPVEVSNAINLKLDKTAPVVSSIVRLNPTQEQVEAIEVNFQLTFDEPVQGLTTTSFELAGTASGNIASVSSVSSTVFNVQVDNISGAGLLDLNIKLESGIMDLFKNAFGGSILSEETYIIVDLTGPKASISRSQPTSEETNRAEVAFAVDFNEAVKNVGVEDFELSSTSISGNIERVTSSSISSYLVFVTGYSTNGSVNLDFKSSTDIKDMSDNAFDTNLISEESYIINAALAPTATIKRNAPTVSSINRLDVLFVVEFSEDVTNVDITDFELSSGSIQATVAEITEDSPSKYLIKVNGFSTQGLIDLDFTNATGIENTGGNVFTGGLTLEETYTVDFSAGPSASIARQSPLTENTNLTEVTFEITFSEGVTNVDLSDFELSSVSVDAVIQGVFSSVSNTSYLVIVEQIEFDGLIDLDIKSSHNIENAEGNRFNGIFTLDETYTVENIITGIDDDPLMIDLIITVEENPSSGVFRIRLNADIPLGLNYIVTDSQGVEVLNGKVVSYFIGKIIKLDLNTVANGVYVLRMETQYGFIQAKLLKQQQ</sequence>
<evidence type="ECO:0008006" key="3">
    <source>
        <dbReference type="Google" id="ProtNLM"/>
    </source>
</evidence>
<keyword evidence="2" id="KW-1185">Reference proteome</keyword>
<dbReference type="Gene3D" id="2.130.10.10">
    <property type="entry name" value="YVTN repeat-like/Quinoprotein amine dehydrogenase"/>
    <property type="match status" value="2"/>
</dbReference>
<accession>A0A150XJW8</accession>
<evidence type="ECO:0000313" key="2">
    <source>
        <dbReference type="Proteomes" id="UP000075615"/>
    </source>
</evidence>
<dbReference type="PANTHER" id="PTHR43739">
    <property type="entry name" value="XYLOGLUCANASE (EUROFUNG)"/>
    <property type="match status" value="1"/>
</dbReference>
<dbReference type="PANTHER" id="PTHR43739:SF5">
    <property type="entry name" value="EXO-ALPHA-SIALIDASE"/>
    <property type="match status" value="1"/>
</dbReference>
<gene>
    <name evidence="1" type="ORF">AWN68_04820</name>
</gene>
<dbReference type="STRING" id="296218.AWN68_04820"/>
<dbReference type="InterPro" id="IPR052025">
    <property type="entry name" value="Xyloglucanase_GH74"/>
</dbReference>
<comment type="caution">
    <text evidence="1">The sequence shown here is derived from an EMBL/GenBank/DDBJ whole genome shotgun (WGS) entry which is preliminary data.</text>
</comment>
<dbReference type="RefSeq" id="WP_068414958.1">
    <property type="nucleotide sequence ID" value="NZ_LRDB01000012.1"/>
</dbReference>
<name>A0A150XJW8_9BACT</name>
<dbReference type="SUPFAM" id="SSF110296">
    <property type="entry name" value="Oligoxyloglucan reducing end-specific cellobiohydrolase"/>
    <property type="match status" value="1"/>
</dbReference>
<reference evidence="1 2" key="1">
    <citation type="submission" date="2016-01" db="EMBL/GenBank/DDBJ databases">
        <title>Genome sequencing of Roseivirga echinicomitans KMM 6058.</title>
        <authorList>
            <person name="Selvaratnam C."/>
            <person name="Thevarajoo S."/>
            <person name="Goh K.M."/>
            <person name="Ee R."/>
            <person name="Chan K.-G."/>
            <person name="Chong C.S."/>
        </authorList>
    </citation>
    <scope>NUCLEOTIDE SEQUENCE [LARGE SCALE GENOMIC DNA]</scope>
    <source>
        <strain evidence="1 2">KMM 6058</strain>
    </source>
</reference>
<proteinExistence type="predicted"/>
<dbReference type="EMBL" id="LRDB01000012">
    <property type="protein sequence ID" value="KYG78955.1"/>
    <property type="molecule type" value="Genomic_DNA"/>
</dbReference>
<dbReference type="GO" id="GO:0010411">
    <property type="term" value="P:xyloglucan metabolic process"/>
    <property type="evidence" value="ECO:0007669"/>
    <property type="project" value="TreeGrafter"/>
</dbReference>
<protein>
    <recommendedName>
        <fullName evidence="3">Secretion system C-terminal sorting domain-containing protein</fullName>
    </recommendedName>
</protein>
<organism evidence="1 2">
    <name type="scientific">Roseivirga echinicomitans</name>
    <dbReference type="NCBI Taxonomy" id="296218"/>
    <lineage>
        <taxon>Bacteria</taxon>
        <taxon>Pseudomonadati</taxon>
        <taxon>Bacteroidota</taxon>
        <taxon>Cytophagia</taxon>
        <taxon>Cytophagales</taxon>
        <taxon>Roseivirgaceae</taxon>
        <taxon>Roseivirga</taxon>
    </lineage>
</organism>
<dbReference type="InterPro" id="IPR015943">
    <property type="entry name" value="WD40/YVTN_repeat-like_dom_sf"/>
</dbReference>
<dbReference type="InterPro" id="IPR011047">
    <property type="entry name" value="Quinoprotein_ADH-like_sf"/>
</dbReference>